<dbReference type="Proteomes" id="UP000825015">
    <property type="component" value="Chromosome"/>
</dbReference>
<name>A0ACA8R3G0_METAZ</name>
<keyword evidence="2" id="KW-1185">Reference proteome</keyword>
<dbReference type="EMBL" id="AP019779">
    <property type="protein sequence ID" value="BBL61832.1"/>
    <property type="molecule type" value="Genomic_DNA"/>
</dbReference>
<protein>
    <submittedName>
        <fullName evidence="1">Oligosaccharide repeat unit polymerase</fullName>
    </submittedName>
</protein>
<sequence length="441" mass="49629">MSGLYSIATYLSRKIEKIFRKSLLFTIIFSFARFIENQWVNSYFKSLYPNEKFLSFFKKNNIVKNHIFHPIIIVLTFSIFLILSLSPISFDLQISIAIAFISFIVGSVIIPKYFFKNYTKDSFIKFNPKDVYSIGFCLILIGVLFFFLSIASVGGVPLLKPSLRYGLKPILTMPVFLMIPGIGLIGSVYLDKFKRGILSRSQVRFRFLVLVAFSGFFLFSLGYRTPIIASLLMMIIIGYYGKILAVWEVVIGALAGVILIIGIGYFRSMEELTITSYTSPFYTLQSRADFTLNVLNLLNYISGNFGIKHGALTLSAIPSSSDLGPRMMIGQLIAWRTEVTVTPTLIGPMLVDFGKFGVAIGMGLLGFILGIGYKILQKTNDAFYIALYGLLLTYTILGVETGILDIQVIIYFFLGFFIYLANILKKQHTTSVKIKNNKNNK</sequence>
<evidence type="ECO:0000313" key="1">
    <source>
        <dbReference type="EMBL" id="BBL61832.1"/>
    </source>
</evidence>
<reference evidence="1" key="1">
    <citation type="submission" date="2019-06" db="EMBL/GenBank/DDBJ databases">
        <title>Complete genome sequence of Methanobrevibacter arboriphilus strain SA.</title>
        <authorList>
            <person name="Asakawa S."/>
        </authorList>
    </citation>
    <scope>NUCLEOTIDE SEQUENCE</scope>
    <source>
        <strain evidence="1">SA</strain>
    </source>
</reference>
<gene>
    <name evidence="1" type="ORF">MarbSA_08720</name>
</gene>
<proteinExistence type="predicted"/>
<accession>A0ACA8R3G0</accession>
<organism evidence="1 2">
    <name type="scientific">Methanobrevibacter arboriphilus</name>
    <dbReference type="NCBI Taxonomy" id="39441"/>
    <lineage>
        <taxon>Archaea</taxon>
        <taxon>Methanobacteriati</taxon>
        <taxon>Methanobacteriota</taxon>
        <taxon>Methanomada group</taxon>
        <taxon>Methanobacteria</taxon>
        <taxon>Methanobacteriales</taxon>
        <taxon>Methanobacteriaceae</taxon>
        <taxon>Methanobrevibacter</taxon>
    </lineage>
</organism>
<evidence type="ECO:0000313" key="2">
    <source>
        <dbReference type="Proteomes" id="UP000825015"/>
    </source>
</evidence>